<comment type="caution">
    <text evidence="1">The sequence shown here is derived from an EMBL/GenBank/DDBJ whole genome shotgun (WGS) entry which is preliminary data.</text>
</comment>
<evidence type="ECO:0000313" key="1">
    <source>
        <dbReference type="EMBL" id="KXU11128.1"/>
    </source>
</evidence>
<organism evidence="1 2">
    <name type="scientific">Streptococcus mitis</name>
    <dbReference type="NCBI Taxonomy" id="28037"/>
    <lineage>
        <taxon>Bacteria</taxon>
        <taxon>Bacillati</taxon>
        <taxon>Bacillota</taxon>
        <taxon>Bacilli</taxon>
        <taxon>Lactobacillales</taxon>
        <taxon>Streptococcaceae</taxon>
        <taxon>Streptococcus</taxon>
        <taxon>Streptococcus mitis group</taxon>
    </lineage>
</organism>
<accession>A0A139R8T6</accession>
<dbReference type="AlphaFoldDB" id="A0A139R8T6"/>
<evidence type="ECO:0008006" key="3">
    <source>
        <dbReference type="Google" id="ProtNLM"/>
    </source>
</evidence>
<proteinExistence type="predicted"/>
<gene>
    <name evidence="1" type="ORF">SMIDD22_01647</name>
</gene>
<dbReference type="EMBL" id="LQZD01000415">
    <property type="protein sequence ID" value="KXU11128.1"/>
    <property type="molecule type" value="Genomic_DNA"/>
</dbReference>
<sequence>MIIYTIGFTKKSAEEFFVKIINEKIEVLIDTRLNNQSQLSGFSKGRDLPYFLKELANCKYIYEKIMLPQKIF</sequence>
<name>A0A139R8T6_STRMT</name>
<protein>
    <recommendedName>
        <fullName evidence="3">DUF488 domain-containing protein</fullName>
    </recommendedName>
</protein>
<reference evidence="1 2" key="1">
    <citation type="submission" date="2016-01" db="EMBL/GenBank/DDBJ databases">
        <title>Highly variable Streptococcus oralis are common among viridans streptococci isolated from primates.</title>
        <authorList>
            <person name="Denapaite D."/>
            <person name="Rieger M."/>
            <person name="Koendgen S."/>
            <person name="Brueckner R."/>
            <person name="Ochigava I."/>
            <person name="Kappeler P."/>
            <person name="Maetz-Rensing K."/>
            <person name="Leendertz F."/>
            <person name="Hakenbeck R."/>
        </authorList>
    </citation>
    <scope>NUCLEOTIDE SEQUENCE [LARGE SCALE GENOMIC DNA]</scope>
    <source>
        <strain evidence="1 2">DD22</strain>
    </source>
</reference>
<dbReference type="PATRIC" id="fig|28037.238.peg.1956"/>
<dbReference type="Proteomes" id="UP000070779">
    <property type="component" value="Unassembled WGS sequence"/>
</dbReference>
<evidence type="ECO:0000313" key="2">
    <source>
        <dbReference type="Proteomes" id="UP000070779"/>
    </source>
</evidence>